<dbReference type="InterPro" id="IPR002872">
    <property type="entry name" value="Proline_DH_dom"/>
</dbReference>
<keyword evidence="5" id="KW-0238">DNA-binding</keyword>
<evidence type="ECO:0000256" key="3">
    <source>
        <dbReference type="ARBA" id="ARBA00023027"/>
    </source>
</evidence>
<comment type="cofactor">
    <cofactor evidence="5">
        <name>FAD</name>
        <dbReference type="ChEBI" id="CHEBI:57692"/>
    </cofactor>
</comment>
<comment type="pathway">
    <text evidence="5">Amino-acid degradation; L-proline degradation into L-glutamate; L-glutamate from L-proline: step 1/2.</text>
</comment>
<dbReference type="EC" id="1.2.1.88" evidence="5"/>
<comment type="similarity">
    <text evidence="5">In the N-terminal section; belongs to the proline dehydrogenase family.</text>
</comment>
<evidence type="ECO:0000313" key="9">
    <source>
        <dbReference type="EMBL" id="MDI5885132.1"/>
    </source>
</evidence>
<dbReference type="PROSITE" id="PS00070">
    <property type="entry name" value="ALDEHYDE_DEHYDR_CYS"/>
    <property type="match status" value="1"/>
</dbReference>
<keyword evidence="5" id="KW-0285">Flavoprotein</keyword>
<dbReference type="PANTHER" id="PTHR42862:SF1">
    <property type="entry name" value="DELTA-1-PYRROLINE-5-CARBOXYLATE DEHYDROGENASE 2, ISOFORM A-RELATED"/>
    <property type="match status" value="1"/>
</dbReference>
<keyword evidence="5" id="KW-0805">Transcription regulation</keyword>
<gene>
    <name evidence="9" type="primary">putA</name>
    <name evidence="9" type="ORF">QLT01_12285</name>
</gene>
<name>A0ABT6UQZ7_9GAMM</name>
<dbReference type="InterPro" id="IPR025703">
    <property type="entry name" value="Bifunct_PutA"/>
</dbReference>
<reference evidence="9 10" key="1">
    <citation type="submission" date="2023-04" db="EMBL/GenBank/DDBJ databases">
        <authorList>
            <person name="Otstavnykh N."/>
            <person name="Seitkalieva A."/>
            <person name="Bystritskaya E."/>
        </authorList>
    </citation>
    <scope>NUCLEOTIDE SEQUENCE [LARGE SCALE GENOMIC DNA]</scope>
    <source>
        <strain evidence="9 10">NRIC 0815</strain>
    </source>
</reference>
<keyword evidence="5" id="KW-0642">Proline metabolism</keyword>
<comment type="catalytic activity">
    <reaction evidence="5">
        <text>L-proline + a quinone = (S)-1-pyrroline-5-carboxylate + a quinol + H(+)</text>
        <dbReference type="Rhea" id="RHEA:23784"/>
        <dbReference type="ChEBI" id="CHEBI:15378"/>
        <dbReference type="ChEBI" id="CHEBI:17388"/>
        <dbReference type="ChEBI" id="CHEBI:24646"/>
        <dbReference type="ChEBI" id="CHEBI:60039"/>
        <dbReference type="ChEBI" id="CHEBI:132124"/>
        <dbReference type="EC" id="1.5.5.2"/>
    </reaction>
</comment>
<comment type="similarity">
    <text evidence="5">In the C-terminal section; belongs to the aldehyde dehydrogenase family.</text>
</comment>
<feature type="domain" description="Aldehyde dehydrogenase" evidence="6">
    <location>
        <begin position="583"/>
        <end position="1045"/>
    </location>
</feature>
<dbReference type="Pfam" id="PF01619">
    <property type="entry name" value="Pro_dh"/>
    <property type="match status" value="1"/>
</dbReference>
<dbReference type="GO" id="GO:0004657">
    <property type="term" value="F:proline dehydrogenase activity"/>
    <property type="evidence" value="ECO:0007669"/>
    <property type="project" value="UniProtKB-EC"/>
</dbReference>
<evidence type="ECO:0000256" key="5">
    <source>
        <dbReference type="PIRNR" id="PIRNR000197"/>
    </source>
</evidence>
<dbReference type="SUPFAM" id="SSF51730">
    <property type="entry name" value="FAD-linked oxidoreductase"/>
    <property type="match status" value="1"/>
</dbReference>
<dbReference type="Gene3D" id="3.20.20.220">
    <property type="match status" value="1"/>
</dbReference>
<dbReference type="InterPro" id="IPR024089">
    <property type="entry name" value="PRODH_PutA_dom_I/II"/>
</dbReference>
<dbReference type="InterPro" id="IPR050485">
    <property type="entry name" value="Proline_metab_enzyme"/>
</dbReference>
<dbReference type="InterPro" id="IPR015590">
    <property type="entry name" value="Aldehyde_DH_dom"/>
</dbReference>
<sequence>MLHSDQMLAASTWQQSPEALFARVSDHYLVDESAYVSELVGLLNAEDKDAKRIGDKTAELVREIRTMDTAVDSIDELLQQYSLDTQEGVLLMCLAEALLRIPDKETADALIEDKLGVADWKSHLGQSESWFVNASTWGLLMTGNVIKMDLPKGDGKPATFINRMVNRLGEPVIRRAMYQAMKVMGKQFVLGRDIKEALKRSQPLFDKGYTYSYDMLGEAACTRDDAKGYFDDYARAIRTVGETSRKLKEGTPSPSVSIKLSALHPRYEFGRREQVLEELVASVRELAGIARELNVAITIDAEEVDRLEISLEVFRAVYESDTCRGWGKFGLVVQAYSTRALPTLQYLNRIADLQGDEIPLRLVKGAYWDSEIKESQELGVEGYPVFTRKASTDVSYLVCVRFLLSENTRGRIYPQFATHNAHTISTILDVANAGETRQFEFQRLHGMGEALYEAALKRAPKGTWCRIYAPVGAHKDLLPYLVRRLLENGANSSFVHQLVDPRVPVESLCTHPVVTLNQYKTYHNPRIALPPNIYGADRLNSRGINLNINSQYQPLIDEMATHMDTTYDVRPQLAFDVKVNAERRQAVTCPFDRRDTLGHVQWTSAEEASKAIDAAWAAFPRWEQTPVEERAAILERFGDLMETHTAELMTLCSREGGKLLTDGIAEIREAVDFCRYYANRARADFAEPTELQGPTGEHNQILLGGKGVFACISPWNFPVAIFCGQMVAAAVTGNTVVAKPAEQTSLVAHRVVELLREAGMPHDVVQLLPGDGPTVGSVLSSDPRITGVCFTGSTQTAQIINRSLAARENAPLPTLIAETGGLNAMIVDSTALPEQVVNDVVQSAFQSAGQRCSALRVLYVQEDVAERVIGLLKGAMDELKIGDPRDLGTDVGPVIDEEARAGLLKHIEEYRSQGRVIAEAAVDKTITEHGTFVAPVALRIDGIDSLESEQFGPVLHIATWKGGEVDKVIDTINGLGYGLTFGVHSRNESFANAVAQKIRVGNVYVNRNIIGAVVGVQPFGGQGFSGTGPKAGGPHYLHRFATEKTRTVNTTALGGNASLLAMGDE</sequence>
<dbReference type="Gene3D" id="3.40.605.10">
    <property type="entry name" value="Aldehyde Dehydrogenase, Chain A, domain 1"/>
    <property type="match status" value="1"/>
</dbReference>
<dbReference type="InterPro" id="IPR024082">
    <property type="entry name" value="PRODH_PutA_dom_II"/>
</dbReference>
<dbReference type="Gene3D" id="3.40.309.10">
    <property type="entry name" value="Aldehyde Dehydrogenase, Chain A, domain 2"/>
    <property type="match status" value="1"/>
</dbReference>
<keyword evidence="3 5" id="KW-0520">NAD</keyword>
<proteinExistence type="inferred from homology"/>
<feature type="domain" description="Proline dehydrogenase PutA" evidence="8">
    <location>
        <begin position="74"/>
        <end position="188"/>
    </location>
</feature>
<keyword evidence="10" id="KW-1185">Reference proteome</keyword>
<dbReference type="NCBIfam" id="TIGR01238">
    <property type="entry name" value="D1pyr5carbox3"/>
    <property type="match status" value="1"/>
</dbReference>
<protein>
    <recommendedName>
        <fullName evidence="5">Bifunctional protein PutA</fullName>
    </recommendedName>
    <domain>
        <recommendedName>
            <fullName evidence="5">Proline dehydrogenase</fullName>
            <ecNumber evidence="5">1.5.5.2</ecNumber>
        </recommendedName>
        <alternativeName>
            <fullName evidence="5">Proline oxidase</fullName>
        </alternativeName>
    </domain>
    <domain>
        <recommendedName>
            <fullName evidence="5">Delta-1-pyrroline-5-carboxylate dehydrogenase</fullName>
            <shortName evidence="5">P5C dehydrogenase</shortName>
            <ecNumber evidence="5">1.2.1.88</ecNumber>
        </recommendedName>
        <alternativeName>
            <fullName evidence="5">L-glutamate gamma-semialdehyde dehydrogenase</fullName>
        </alternativeName>
    </domain>
</protein>
<dbReference type="Gene3D" id="1.20.5.460">
    <property type="entry name" value="Single helix bin"/>
    <property type="match status" value="1"/>
</dbReference>
<dbReference type="Pfam" id="PF00171">
    <property type="entry name" value="Aldedh"/>
    <property type="match status" value="1"/>
</dbReference>
<dbReference type="InterPro" id="IPR016163">
    <property type="entry name" value="Ald_DH_C"/>
</dbReference>
<organism evidence="9 10">
    <name type="scientific">Cobetia amphilecti</name>
    <dbReference type="NCBI Taxonomy" id="1055104"/>
    <lineage>
        <taxon>Bacteria</taxon>
        <taxon>Pseudomonadati</taxon>
        <taxon>Pseudomonadota</taxon>
        <taxon>Gammaproteobacteria</taxon>
        <taxon>Oceanospirillales</taxon>
        <taxon>Halomonadaceae</taxon>
        <taxon>Cobetia</taxon>
    </lineage>
</organism>
<dbReference type="PANTHER" id="PTHR42862">
    <property type="entry name" value="DELTA-1-PYRROLINE-5-CARBOXYLATE DEHYDROGENASE 1, ISOFORM A-RELATED"/>
    <property type="match status" value="1"/>
</dbReference>
<accession>A0ABT6UQZ7</accession>
<dbReference type="NCBIfam" id="NF008869">
    <property type="entry name" value="PRK11904.1"/>
    <property type="match status" value="1"/>
</dbReference>
<keyword evidence="2 5" id="KW-0560">Oxidoreductase</keyword>
<dbReference type="GO" id="GO:0003842">
    <property type="term" value="F:L-glutamate gamma-semialdehyde dehydrogenase activity"/>
    <property type="evidence" value="ECO:0007669"/>
    <property type="project" value="UniProtKB-EC"/>
</dbReference>
<dbReference type="Pfam" id="PF14850">
    <property type="entry name" value="Pro_dh-DNA_bdg"/>
    <property type="match status" value="1"/>
</dbReference>
<dbReference type="InterPro" id="IPR005933">
    <property type="entry name" value="PutA_C"/>
</dbReference>
<dbReference type="InterPro" id="IPR029041">
    <property type="entry name" value="FAD-linked_oxidoreductase-like"/>
</dbReference>
<feature type="domain" description="Proline dehydrogenase" evidence="7">
    <location>
        <begin position="197"/>
        <end position="497"/>
    </location>
</feature>
<dbReference type="SUPFAM" id="SSF53720">
    <property type="entry name" value="ALDH-like"/>
    <property type="match status" value="1"/>
</dbReference>
<evidence type="ECO:0000256" key="2">
    <source>
        <dbReference type="ARBA" id="ARBA00023002"/>
    </source>
</evidence>
<keyword evidence="5" id="KW-0274">FAD</keyword>
<dbReference type="EMBL" id="JASCSA010000009">
    <property type="protein sequence ID" value="MDI5885132.1"/>
    <property type="molecule type" value="Genomic_DNA"/>
</dbReference>
<evidence type="ECO:0000256" key="4">
    <source>
        <dbReference type="ARBA" id="ARBA00048142"/>
    </source>
</evidence>
<dbReference type="InterPro" id="IPR016161">
    <property type="entry name" value="Ald_DH/histidinol_DH"/>
</dbReference>
<comment type="catalytic activity">
    <reaction evidence="4 5">
        <text>L-glutamate 5-semialdehyde + NAD(+) + H2O = L-glutamate + NADH + 2 H(+)</text>
        <dbReference type="Rhea" id="RHEA:30235"/>
        <dbReference type="ChEBI" id="CHEBI:15377"/>
        <dbReference type="ChEBI" id="CHEBI:15378"/>
        <dbReference type="ChEBI" id="CHEBI:29985"/>
        <dbReference type="ChEBI" id="CHEBI:57540"/>
        <dbReference type="ChEBI" id="CHEBI:57945"/>
        <dbReference type="ChEBI" id="CHEBI:58066"/>
        <dbReference type="EC" id="1.2.1.88"/>
    </reaction>
</comment>
<evidence type="ECO:0000259" key="7">
    <source>
        <dbReference type="Pfam" id="PF01619"/>
    </source>
</evidence>
<keyword evidence="5" id="KW-0678">Repressor</keyword>
<comment type="caution">
    <text evidence="9">The sequence shown here is derived from an EMBL/GenBank/DDBJ whole genome shotgun (WGS) entry which is preliminary data.</text>
</comment>
<dbReference type="SUPFAM" id="SSF81935">
    <property type="entry name" value="N-terminal domain of bifunctional PutA protein"/>
    <property type="match status" value="1"/>
</dbReference>
<comment type="pathway">
    <text evidence="1 5">Amino-acid degradation; L-proline degradation into L-glutamate; L-glutamate from L-proline: step 2/2.</text>
</comment>
<dbReference type="CDD" id="cd07125">
    <property type="entry name" value="ALDH_PutA-P5CDH"/>
    <property type="match status" value="1"/>
</dbReference>
<dbReference type="EC" id="1.5.5.2" evidence="5"/>
<dbReference type="PIRSF" id="PIRSF000197">
    <property type="entry name" value="Bifunct_PutA"/>
    <property type="match status" value="1"/>
</dbReference>
<comment type="function">
    <text evidence="5">Oxidizes proline to glutamate for use as a carbon and nitrogen source.</text>
</comment>
<evidence type="ECO:0000259" key="6">
    <source>
        <dbReference type="Pfam" id="PF00171"/>
    </source>
</evidence>
<keyword evidence="5" id="KW-0804">Transcription</keyword>
<dbReference type="Proteomes" id="UP001229025">
    <property type="component" value="Unassembled WGS sequence"/>
</dbReference>
<evidence type="ECO:0000259" key="8">
    <source>
        <dbReference type="Pfam" id="PF14850"/>
    </source>
</evidence>
<dbReference type="InterPro" id="IPR016160">
    <property type="entry name" value="Ald_DH_CS_CYS"/>
</dbReference>
<evidence type="ECO:0000256" key="1">
    <source>
        <dbReference type="ARBA" id="ARBA00004786"/>
    </source>
</evidence>
<evidence type="ECO:0000313" key="10">
    <source>
        <dbReference type="Proteomes" id="UP001229025"/>
    </source>
</evidence>
<dbReference type="InterPro" id="IPR016162">
    <property type="entry name" value="Ald_DH_N"/>
</dbReference>
<reference evidence="10" key="2">
    <citation type="submission" date="2023-07" db="EMBL/GenBank/DDBJ databases">
        <title>Genome-based characterization of strain KMM 296 and proposal for reclassification of Cobetia litoralis and Cobetia pacifica, and emended description of the species Cobetia amphilecti and Cobetia marina.</title>
        <authorList>
            <person name="Balabanova L."/>
            <person name="Nedashkovskaya O."/>
        </authorList>
    </citation>
    <scope>NUCLEOTIDE SEQUENCE [LARGE SCALE GENOMIC DNA]</scope>
    <source>
        <strain evidence="10">NRIC 0815</strain>
    </source>
</reference>